<reference evidence="1" key="1">
    <citation type="journal article" date="2015" name="Nature">
        <title>Complex archaea that bridge the gap between prokaryotes and eukaryotes.</title>
        <authorList>
            <person name="Spang A."/>
            <person name="Saw J.H."/>
            <person name="Jorgensen S.L."/>
            <person name="Zaremba-Niedzwiedzka K."/>
            <person name="Martijn J."/>
            <person name="Lind A.E."/>
            <person name="van Eijk R."/>
            <person name="Schleper C."/>
            <person name="Guy L."/>
            <person name="Ettema T.J."/>
        </authorList>
    </citation>
    <scope>NUCLEOTIDE SEQUENCE</scope>
</reference>
<gene>
    <name evidence="1" type="ORF">LCGC14_2178260</name>
</gene>
<evidence type="ECO:0000313" key="1">
    <source>
        <dbReference type="EMBL" id="KKL63125.1"/>
    </source>
</evidence>
<feature type="non-terminal residue" evidence="1">
    <location>
        <position position="1"/>
    </location>
</feature>
<organism evidence="1">
    <name type="scientific">marine sediment metagenome</name>
    <dbReference type="NCBI Taxonomy" id="412755"/>
    <lineage>
        <taxon>unclassified sequences</taxon>
        <taxon>metagenomes</taxon>
        <taxon>ecological metagenomes</taxon>
    </lineage>
</organism>
<sequence>TYIAGLREGGSVELTFRHDPDDTGQVALETNFDANGAAAVEEIVITLPAAATSGSVARTYTFDGFVTTPPTGDLGLVDDAAAEQTATIKVASPVTVAP</sequence>
<protein>
    <submittedName>
        <fullName evidence="1">Uncharacterized protein</fullName>
    </submittedName>
</protein>
<proteinExistence type="predicted"/>
<name>A0A0F9G0L1_9ZZZZ</name>
<comment type="caution">
    <text evidence="1">The sequence shown here is derived from an EMBL/GenBank/DDBJ whole genome shotgun (WGS) entry which is preliminary data.</text>
</comment>
<accession>A0A0F9G0L1</accession>
<dbReference type="AlphaFoldDB" id="A0A0F9G0L1"/>
<dbReference type="Gene3D" id="4.10.410.40">
    <property type="match status" value="1"/>
</dbReference>
<dbReference type="EMBL" id="LAZR01028273">
    <property type="protein sequence ID" value="KKL63125.1"/>
    <property type="molecule type" value="Genomic_DNA"/>
</dbReference>